<protein>
    <submittedName>
        <fullName evidence="1">Uncharacterized protein</fullName>
    </submittedName>
</protein>
<dbReference type="Proteomes" id="UP000447545">
    <property type="component" value="Unassembled WGS sequence"/>
</dbReference>
<dbReference type="EMBL" id="WJYA01000002">
    <property type="protein sequence ID" value="MTE25765.1"/>
    <property type="molecule type" value="Genomic_DNA"/>
</dbReference>
<gene>
    <name evidence="1" type="ORF">F1003_02370</name>
</gene>
<organism evidence="1 2">
    <name type="scientific">Winogradskyella ouciana</name>
    <dbReference type="NCBI Taxonomy" id="2608631"/>
    <lineage>
        <taxon>Bacteria</taxon>
        <taxon>Pseudomonadati</taxon>
        <taxon>Bacteroidota</taxon>
        <taxon>Flavobacteriia</taxon>
        <taxon>Flavobacteriales</taxon>
        <taxon>Flavobacteriaceae</taxon>
        <taxon>Winogradskyella</taxon>
    </lineage>
</organism>
<name>A0A7K1G9P4_9FLAO</name>
<sequence>MIFKYCLEMGFKSTVSIFGKWSVNIWELENCIIKTMSLQSIRLYLVQ</sequence>
<accession>A0A7K1G9P4</accession>
<comment type="caution">
    <text evidence="1">The sequence shown here is derived from an EMBL/GenBank/DDBJ whole genome shotgun (WGS) entry which is preliminary data.</text>
</comment>
<dbReference type="AlphaFoldDB" id="A0A7K1G9P4"/>
<evidence type="ECO:0000313" key="2">
    <source>
        <dbReference type="Proteomes" id="UP000447545"/>
    </source>
</evidence>
<proteinExistence type="predicted"/>
<reference evidence="1 2" key="1">
    <citation type="submission" date="2019-11" db="EMBL/GenBank/DDBJ databases">
        <title>Winogradskyella ouciana sp. nov., isolated from the hadal seawater of the Mariana Trench.</title>
        <authorList>
            <person name="Liu R."/>
        </authorList>
    </citation>
    <scope>NUCLEOTIDE SEQUENCE [LARGE SCALE GENOMIC DNA]</scope>
    <source>
        <strain evidence="1 2">ZXX205</strain>
    </source>
</reference>
<keyword evidence="2" id="KW-1185">Reference proteome</keyword>
<evidence type="ECO:0000313" key="1">
    <source>
        <dbReference type="EMBL" id="MTE25765.1"/>
    </source>
</evidence>